<dbReference type="PANTHER" id="PTHR30269">
    <property type="entry name" value="TRANSMEMBRANE PROTEIN YFCA"/>
    <property type="match status" value="1"/>
</dbReference>
<accession>A0A1S2VJP3</accession>
<keyword evidence="4 8" id="KW-1003">Cell membrane</keyword>
<reference evidence="9 10" key="1">
    <citation type="submission" date="2016-10" db="EMBL/GenBank/DDBJ databases">
        <title>Arsenicibacter rosenii gen. nov., sp. nov., an efficient arsenic-methylating bacterium isolated from an arsenic-contaminated paddy soil.</title>
        <authorList>
            <person name="Huang K."/>
        </authorList>
    </citation>
    <scope>NUCLEOTIDE SEQUENCE [LARGE SCALE GENOMIC DNA]</scope>
    <source>
        <strain evidence="9 10">SM-1</strain>
    </source>
</reference>
<name>A0A1S2VJP3_9BACT</name>
<dbReference type="InterPro" id="IPR002781">
    <property type="entry name" value="TM_pro_TauE-like"/>
</dbReference>
<comment type="similarity">
    <text evidence="2 8">Belongs to the 4-toluene sulfonate uptake permease (TSUP) (TC 2.A.102) family.</text>
</comment>
<sequence length="261" mass="28150">MTQTDSFLILIVCAASLLAGFIDAVVGGGGLVQIPVLFILFPQFPVPRVVGTNRFSSFMGTAVAASQYIRNVNVPWRAVAWAAVGAAVMSYTGAQISSLISTAVMKPVILVLMTSIAVYTYRNKNLGQTEQLRVSPEQLPYYSLLVGMAIGFYNGFVGPGTGSLLVFGFVSIIGFDFLRSSATAKIINVVADVSSLSFFIMNHHIAYELALPMMACNMLGSYIGSRTAIFRGSSFIRMLFLVVVFGLIFRFGYEIVAGWLG</sequence>
<keyword evidence="6 8" id="KW-1133">Transmembrane helix</keyword>
<organism evidence="9 10">
    <name type="scientific">Arsenicibacter rosenii</name>
    <dbReference type="NCBI Taxonomy" id="1750698"/>
    <lineage>
        <taxon>Bacteria</taxon>
        <taxon>Pseudomonadati</taxon>
        <taxon>Bacteroidota</taxon>
        <taxon>Cytophagia</taxon>
        <taxon>Cytophagales</taxon>
        <taxon>Spirosomataceae</taxon>
        <taxon>Arsenicibacter</taxon>
    </lineage>
</organism>
<dbReference type="OrthoDB" id="554695at2"/>
<feature type="transmembrane region" description="Helical" evidence="8">
    <location>
        <begin position="206"/>
        <end position="223"/>
    </location>
</feature>
<dbReference type="InterPro" id="IPR052017">
    <property type="entry name" value="TSUP"/>
</dbReference>
<comment type="caution">
    <text evidence="9">The sequence shown here is derived from an EMBL/GenBank/DDBJ whole genome shotgun (WGS) entry which is preliminary data.</text>
</comment>
<comment type="subcellular location">
    <subcellularLocation>
        <location evidence="1 8">Cell membrane</location>
        <topology evidence="1 8">Multi-pass membrane protein</topology>
    </subcellularLocation>
</comment>
<proteinExistence type="inferred from homology"/>
<evidence type="ECO:0000256" key="6">
    <source>
        <dbReference type="ARBA" id="ARBA00022989"/>
    </source>
</evidence>
<dbReference type="AlphaFoldDB" id="A0A1S2VJP3"/>
<dbReference type="Proteomes" id="UP000181790">
    <property type="component" value="Unassembled WGS sequence"/>
</dbReference>
<dbReference type="Pfam" id="PF01925">
    <property type="entry name" value="TauE"/>
    <property type="match status" value="1"/>
</dbReference>
<evidence type="ECO:0000256" key="2">
    <source>
        <dbReference type="ARBA" id="ARBA00009142"/>
    </source>
</evidence>
<evidence type="ECO:0000256" key="7">
    <source>
        <dbReference type="ARBA" id="ARBA00023136"/>
    </source>
</evidence>
<feature type="transmembrane region" description="Helical" evidence="8">
    <location>
        <begin position="74"/>
        <end position="91"/>
    </location>
</feature>
<evidence type="ECO:0000256" key="1">
    <source>
        <dbReference type="ARBA" id="ARBA00004651"/>
    </source>
</evidence>
<gene>
    <name evidence="9" type="ORF">BLX24_12210</name>
</gene>
<protein>
    <recommendedName>
        <fullName evidence="8">Probable membrane transporter protein</fullName>
    </recommendedName>
</protein>
<feature type="transmembrane region" description="Helical" evidence="8">
    <location>
        <begin position="141"/>
        <end position="170"/>
    </location>
</feature>
<evidence type="ECO:0000256" key="8">
    <source>
        <dbReference type="RuleBase" id="RU363041"/>
    </source>
</evidence>
<feature type="transmembrane region" description="Helical" evidence="8">
    <location>
        <begin position="7"/>
        <end position="40"/>
    </location>
</feature>
<dbReference type="PANTHER" id="PTHR30269:SF0">
    <property type="entry name" value="MEMBRANE TRANSPORTER PROTEIN YFCA-RELATED"/>
    <property type="match status" value="1"/>
</dbReference>
<evidence type="ECO:0000313" key="9">
    <source>
        <dbReference type="EMBL" id="OIN58974.1"/>
    </source>
</evidence>
<feature type="transmembrane region" description="Helical" evidence="8">
    <location>
        <begin position="235"/>
        <end position="253"/>
    </location>
</feature>
<dbReference type="RefSeq" id="WP_071503425.1">
    <property type="nucleotide sequence ID" value="NZ_MORL01000005.1"/>
</dbReference>
<keyword evidence="3" id="KW-0813">Transport</keyword>
<evidence type="ECO:0000313" key="10">
    <source>
        <dbReference type="Proteomes" id="UP000181790"/>
    </source>
</evidence>
<evidence type="ECO:0000256" key="4">
    <source>
        <dbReference type="ARBA" id="ARBA00022475"/>
    </source>
</evidence>
<feature type="transmembrane region" description="Helical" evidence="8">
    <location>
        <begin position="103"/>
        <end position="121"/>
    </location>
</feature>
<evidence type="ECO:0000256" key="5">
    <source>
        <dbReference type="ARBA" id="ARBA00022692"/>
    </source>
</evidence>
<dbReference type="GO" id="GO:0005886">
    <property type="term" value="C:plasma membrane"/>
    <property type="evidence" value="ECO:0007669"/>
    <property type="project" value="UniProtKB-SubCell"/>
</dbReference>
<keyword evidence="5 8" id="KW-0812">Transmembrane</keyword>
<evidence type="ECO:0000256" key="3">
    <source>
        <dbReference type="ARBA" id="ARBA00022448"/>
    </source>
</evidence>
<keyword evidence="7 8" id="KW-0472">Membrane</keyword>
<dbReference type="EMBL" id="MORL01000005">
    <property type="protein sequence ID" value="OIN58974.1"/>
    <property type="molecule type" value="Genomic_DNA"/>
</dbReference>
<keyword evidence="10" id="KW-1185">Reference proteome</keyword>